<evidence type="ECO:0000259" key="8">
    <source>
        <dbReference type="Pfam" id="PF01077"/>
    </source>
</evidence>
<dbReference type="GO" id="GO:0016491">
    <property type="term" value="F:oxidoreductase activity"/>
    <property type="evidence" value="ECO:0007669"/>
    <property type="project" value="UniProtKB-KW"/>
</dbReference>
<dbReference type="PROSITE" id="PS00365">
    <property type="entry name" value="NIR_SIR"/>
    <property type="match status" value="1"/>
</dbReference>
<evidence type="ECO:0000256" key="6">
    <source>
        <dbReference type="ARBA" id="ARBA00023004"/>
    </source>
</evidence>
<dbReference type="KEGG" id="ebm:SG0102_23740"/>
<comment type="similarity">
    <text evidence="1">Belongs to the nitrite and sulfite reductase 4Fe-4S domain family.</text>
</comment>
<dbReference type="InParanoid" id="A0A3G9J8R6"/>
<name>A0A3G9J8R6_9FIRM</name>
<accession>A0A3G9J8R6</accession>
<dbReference type="InterPro" id="IPR006066">
    <property type="entry name" value="NO2/SO3_Rdtase_FeS/sirohaem_BS"/>
</dbReference>
<feature type="domain" description="Nitrite/Sulfite reductase ferredoxin-like" evidence="9">
    <location>
        <begin position="56"/>
        <end position="123"/>
    </location>
</feature>
<keyword evidence="4" id="KW-0479">Metal-binding</keyword>
<keyword evidence="3" id="KW-0349">Heme</keyword>
<dbReference type="GO" id="GO:0020037">
    <property type="term" value="F:heme binding"/>
    <property type="evidence" value="ECO:0007669"/>
    <property type="project" value="InterPro"/>
</dbReference>
<dbReference type="Pfam" id="PF01077">
    <property type="entry name" value="NIR_SIR"/>
    <property type="match status" value="2"/>
</dbReference>
<sequence>MEQVWKDRENLNKNEIAKLEKDGLAIIDELPQLAKKSFEDIAWDDVERLKWAGIYAQRPKNGLFLIRIKLPSGQLNSKQAKVIAQLAKQYGKNEIQITIRQCIQIHNITLADAIAIRKAIAEVGLTSVGGCGDVPRNILGNPLMGIDPEELFDTSNLVNEAVEFLTGNPEYSNLPRKFKLSISANPHDVGFAGINDCAFVPAVKTSHGETVDGFHVYVGGGLSRDPHLAVKLDFFVKPEETLDFIKTVITIFRDYGFREKRTHCRLKHLVDAWGKEKLQEEILKAMPDLEKGGRDYARKWTYGRFHGFHKQKQDGLYYAGLNVISGMMSADALEQVALLSEKYGDGQLRTTNSQCLLVINLPKEHLKDFEKACPLSLKPDYLRGYGASCTGNKYCNFAPIDTKYYLKALYDYLGERHDFKAPFRINVTGCTHQCAHAAIADLGLVGGKMKKNGVMVDAFTLSIGGALGKEAQFGYTLKGRYSFEEVQKIADLLIADFLTHKASTESYAHYVQNKGTEYFESLIHA</sequence>
<keyword evidence="6" id="KW-0408">Iron</keyword>
<dbReference type="PRINTS" id="PR00397">
    <property type="entry name" value="SIROHAEM"/>
</dbReference>
<dbReference type="Proteomes" id="UP000268059">
    <property type="component" value="Chromosome"/>
</dbReference>
<dbReference type="InterPro" id="IPR036136">
    <property type="entry name" value="Nit/Sulf_reduc_fer-like_dom_sf"/>
</dbReference>
<dbReference type="PANTHER" id="PTHR32439:SF0">
    <property type="entry name" value="FERREDOXIN--NITRITE REDUCTASE, CHLOROPLASTIC"/>
    <property type="match status" value="1"/>
</dbReference>
<proteinExistence type="inferred from homology"/>
<evidence type="ECO:0000256" key="1">
    <source>
        <dbReference type="ARBA" id="ARBA00010429"/>
    </source>
</evidence>
<evidence type="ECO:0000313" key="11">
    <source>
        <dbReference type="Proteomes" id="UP000268059"/>
    </source>
</evidence>
<dbReference type="AlphaFoldDB" id="A0A3G9J8R6"/>
<dbReference type="FunCoup" id="A0A3G9J8R6">
    <property type="interactions" value="219"/>
</dbReference>
<feature type="domain" description="Nitrite/sulphite reductase 4Fe-4S" evidence="8">
    <location>
        <begin position="132"/>
        <end position="285"/>
    </location>
</feature>
<evidence type="ECO:0000256" key="5">
    <source>
        <dbReference type="ARBA" id="ARBA00023002"/>
    </source>
</evidence>
<feature type="domain" description="Nitrite/Sulfite reductase ferredoxin-like" evidence="9">
    <location>
        <begin position="309"/>
        <end position="372"/>
    </location>
</feature>
<evidence type="ECO:0000313" key="10">
    <source>
        <dbReference type="EMBL" id="BBH27440.1"/>
    </source>
</evidence>
<keyword evidence="5" id="KW-0560">Oxidoreductase</keyword>
<evidence type="ECO:0000256" key="7">
    <source>
        <dbReference type="ARBA" id="ARBA00023014"/>
    </source>
</evidence>
<dbReference type="InterPro" id="IPR005117">
    <property type="entry name" value="NiRdtase/SiRdtase_haem-b_fer"/>
</dbReference>
<dbReference type="InterPro" id="IPR006067">
    <property type="entry name" value="NO2/SO3_Rdtase_4Fe4S_dom"/>
</dbReference>
<dbReference type="Gene3D" id="3.30.413.10">
    <property type="entry name" value="Sulfite Reductase Hemoprotein, domain 1"/>
    <property type="match status" value="2"/>
</dbReference>
<evidence type="ECO:0000256" key="3">
    <source>
        <dbReference type="ARBA" id="ARBA00022617"/>
    </source>
</evidence>
<keyword evidence="7" id="KW-0411">Iron-sulfur</keyword>
<dbReference type="PANTHER" id="PTHR32439">
    <property type="entry name" value="FERREDOXIN--NITRITE REDUCTASE, CHLOROPLASTIC"/>
    <property type="match status" value="1"/>
</dbReference>
<dbReference type="SUPFAM" id="SSF55124">
    <property type="entry name" value="Nitrite/Sulfite reductase N-terminal domain-like"/>
    <property type="match status" value="2"/>
</dbReference>
<gene>
    <name evidence="10" type="ORF">SG0102_23740</name>
</gene>
<reference evidence="10 11" key="1">
    <citation type="submission" date="2018-11" db="EMBL/GenBank/DDBJ databases">
        <title>Novel Erysipelotrichaceae bacterium isolated from small intestine of a swine.</title>
        <authorList>
            <person name="Kim J.S."/>
            <person name="Choe H."/>
            <person name="Lee Y.R."/>
            <person name="Kim K.M."/>
            <person name="Park D.S."/>
        </authorList>
    </citation>
    <scope>NUCLEOTIDE SEQUENCE [LARGE SCALE GENOMIC DNA]</scope>
    <source>
        <strain evidence="10 11">SG0102</strain>
    </source>
</reference>
<dbReference type="GO" id="GO:0051539">
    <property type="term" value="F:4 iron, 4 sulfur cluster binding"/>
    <property type="evidence" value="ECO:0007669"/>
    <property type="project" value="UniProtKB-KW"/>
</dbReference>
<dbReference type="SUPFAM" id="SSF56014">
    <property type="entry name" value="Nitrite and sulphite reductase 4Fe-4S domain-like"/>
    <property type="match status" value="2"/>
</dbReference>
<keyword evidence="11" id="KW-1185">Reference proteome</keyword>
<evidence type="ECO:0000256" key="4">
    <source>
        <dbReference type="ARBA" id="ARBA00022723"/>
    </source>
</evidence>
<dbReference type="OrthoDB" id="9803707at2"/>
<dbReference type="GO" id="GO:0046872">
    <property type="term" value="F:metal ion binding"/>
    <property type="evidence" value="ECO:0007669"/>
    <property type="project" value="UniProtKB-KW"/>
</dbReference>
<dbReference type="Pfam" id="PF03460">
    <property type="entry name" value="NIR_SIR_ferr"/>
    <property type="match status" value="2"/>
</dbReference>
<protein>
    <submittedName>
        <fullName evidence="10">Ferredoxin--nitrite reductase</fullName>
    </submittedName>
</protein>
<dbReference type="InterPro" id="IPR045854">
    <property type="entry name" value="NO2/SO3_Rdtase_4Fe4S_sf"/>
</dbReference>
<evidence type="ECO:0000256" key="2">
    <source>
        <dbReference type="ARBA" id="ARBA00022485"/>
    </source>
</evidence>
<keyword evidence="2" id="KW-0004">4Fe-4S</keyword>
<dbReference type="EMBL" id="AP019309">
    <property type="protein sequence ID" value="BBH27440.1"/>
    <property type="molecule type" value="Genomic_DNA"/>
</dbReference>
<dbReference type="RefSeq" id="WP_125120164.1">
    <property type="nucleotide sequence ID" value="NZ_AP019309.1"/>
</dbReference>
<dbReference type="InterPro" id="IPR051329">
    <property type="entry name" value="NIR_SIR_4Fe-4S"/>
</dbReference>
<dbReference type="Gene3D" id="3.90.480.20">
    <property type="match status" value="1"/>
</dbReference>
<feature type="domain" description="Nitrite/sulphite reductase 4Fe-4S" evidence="8">
    <location>
        <begin position="388"/>
        <end position="522"/>
    </location>
</feature>
<evidence type="ECO:0000259" key="9">
    <source>
        <dbReference type="Pfam" id="PF03460"/>
    </source>
</evidence>
<organism evidence="10 11">
    <name type="scientific">Intestinibaculum porci</name>
    <dbReference type="NCBI Taxonomy" id="2487118"/>
    <lineage>
        <taxon>Bacteria</taxon>
        <taxon>Bacillati</taxon>
        <taxon>Bacillota</taxon>
        <taxon>Erysipelotrichia</taxon>
        <taxon>Erysipelotrichales</taxon>
        <taxon>Erysipelotrichaceae</taxon>
        <taxon>Intestinibaculum</taxon>
    </lineage>
</organism>